<comment type="caution">
    <text evidence="1">The sequence shown here is derived from an EMBL/GenBank/DDBJ whole genome shotgun (WGS) entry which is preliminary data.</text>
</comment>
<name>A0ABR8LPA2_9ALTE</name>
<dbReference type="EMBL" id="JABBXD010000013">
    <property type="protein sequence ID" value="MBD3587438.1"/>
    <property type="molecule type" value="Genomic_DNA"/>
</dbReference>
<reference evidence="1 2" key="1">
    <citation type="submission" date="2020-04" db="EMBL/GenBank/DDBJ databases">
        <title>Salinimonas sp. HHU 13199.</title>
        <authorList>
            <person name="Cui X."/>
            <person name="Zhang D."/>
        </authorList>
    </citation>
    <scope>NUCLEOTIDE SEQUENCE [LARGE SCALE GENOMIC DNA]</scope>
    <source>
        <strain evidence="1 2">HHU 13199</strain>
    </source>
</reference>
<proteinExistence type="predicted"/>
<organism evidence="1 2">
    <name type="scientific">Salinimonas profundi</name>
    <dbReference type="NCBI Taxonomy" id="2729140"/>
    <lineage>
        <taxon>Bacteria</taxon>
        <taxon>Pseudomonadati</taxon>
        <taxon>Pseudomonadota</taxon>
        <taxon>Gammaproteobacteria</taxon>
        <taxon>Alteromonadales</taxon>
        <taxon>Alteromonadaceae</taxon>
        <taxon>Alteromonas/Salinimonas group</taxon>
        <taxon>Salinimonas</taxon>
    </lineage>
</organism>
<gene>
    <name evidence="1" type="ORF">HHX48_17000</name>
</gene>
<dbReference type="RefSeq" id="WP_191026524.1">
    <property type="nucleotide sequence ID" value="NZ_JABBXD010000013.1"/>
</dbReference>
<keyword evidence="2" id="KW-1185">Reference proteome</keyword>
<evidence type="ECO:0000313" key="2">
    <source>
        <dbReference type="Proteomes" id="UP000624419"/>
    </source>
</evidence>
<protein>
    <submittedName>
        <fullName evidence="1">Uncharacterized protein</fullName>
    </submittedName>
</protein>
<evidence type="ECO:0000313" key="1">
    <source>
        <dbReference type="EMBL" id="MBD3587438.1"/>
    </source>
</evidence>
<accession>A0ABR8LPA2</accession>
<dbReference type="Proteomes" id="UP000624419">
    <property type="component" value="Unassembled WGS sequence"/>
</dbReference>
<sequence>MTLLSKTLFDHCDVEVIPSPNTEDTETQDLATVNPATGLPMLKGSTIDVAGNPLGTDFTDEQTSSCSFQDFDDHLSDSLSCDSLHSHSENIFECDTSSDLMLDSFDSSWDSGFDEY</sequence>